<sequence length="189" mass="21245">MRFLFSAILLTALATTAWAQTGDTLQTNRGFVGGEVVKPSKNQKYYDPKVATKRSAIIPGWGQIYNDSWWKVPILYGGFGVAAYYIDFNNDLYHEYLDLYNEEIAKDDPNEDFVRVYSRRADTWRKNRDLVILTTVGIYALQIIDASVDAHLKGFNVDENLALNIKPKVGVISNGTPYIGMGITLPIGK</sequence>
<keyword evidence="1" id="KW-0732">Signal</keyword>
<organism evidence="3 4">
    <name type="scientific">Roseivirga pacifica</name>
    <dbReference type="NCBI Taxonomy" id="1267423"/>
    <lineage>
        <taxon>Bacteria</taxon>
        <taxon>Pseudomonadati</taxon>
        <taxon>Bacteroidota</taxon>
        <taxon>Cytophagia</taxon>
        <taxon>Cytophagales</taxon>
        <taxon>Roseivirgaceae</taxon>
        <taxon>Roseivirga</taxon>
    </lineage>
</organism>
<dbReference type="EMBL" id="FOIR01000002">
    <property type="protein sequence ID" value="SEW32902.1"/>
    <property type="molecule type" value="Genomic_DNA"/>
</dbReference>
<dbReference type="AlphaFoldDB" id="A0A1I0QYP5"/>
<feature type="domain" description="DUF5683" evidence="2">
    <location>
        <begin position="46"/>
        <end position="185"/>
    </location>
</feature>
<evidence type="ECO:0000313" key="4">
    <source>
        <dbReference type="Proteomes" id="UP000199437"/>
    </source>
</evidence>
<accession>A0A1I0QYP5</accession>
<dbReference type="STRING" id="1267423.SAMN05216290_2928"/>
<dbReference type="Proteomes" id="UP000199437">
    <property type="component" value="Unassembled WGS sequence"/>
</dbReference>
<feature type="chain" id="PRO_5011772663" description="DUF5683 domain-containing protein" evidence="1">
    <location>
        <begin position="20"/>
        <end position="189"/>
    </location>
</feature>
<dbReference type="RefSeq" id="WP_090259311.1">
    <property type="nucleotide sequence ID" value="NZ_FOIR01000002.1"/>
</dbReference>
<dbReference type="OrthoDB" id="9813910at2"/>
<gene>
    <name evidence="3" type="ORF">SAMN05216290_2928</name>
</gene>
<dbReference type="Pfam" id="PF18935">
    <property type="entry name" value="DUF5683"/>
    <property type="match status" value="1"/>
</dbReference>
<evidence type="ECO:0000313" key="3">
    <source>
        <dbReference type="EMBL" id="SEW32902.1"/>
    </source>
</evidence>
<evidence type="ECO:0000259" key="2">
    <source>
        <dbReference type="Pfam" id="PF18935"/>
    </source>
</evidence>
<protein>
    <recommendedName>
        <fullName evidence="2">DUF5683 domain-containing protein</fullName>
    </recommendedName>
</protein>
<feature type="signal peptide" evidence="1">
    <location>
        <begin position="1"/>
        <end position="19"/>
    </location>
</feature>
<dbReference type="GeneID" id="99987612"/>
<keyword evidence="4" id="KW-1185">Reference proteome</keyword>
<name>A0A1I0QYP5_9BACT</name>
<evidence type="ECO:0000256" key="1">
    <source>
        <dbReference type="SAM" id="SignalP"/>
    </source>
</evidence>
<dbReference type="InterPro" id="IPR043738">
    <property type="entry name" value="DUF5683"/>
</dbReference>
<reference evidence="4" key="1">
    <citation type="submission" date="2016-10" db="EMBL/GenBank/DDBJ databases">
        <authorList>
            <person name="Varghese N."/>
            <person name="Submissions S."/>
        </authorList>
    </citation>
    <scope>NUCLEOTIDE SEQUENCE [LARGE SCALE GENOMIC DNA]</scope>
    <source>
        <strain evidence="4">CGMCC 1.12402</strain>
    </source>
</reference>
<proteinExistence type="predicted"/>